<sequence>MNKLLALLPFVFFWQPASSKNKQEKPNIIFFLVDDMGWQETSVPFWTKKTKLNDRYQTPNMERLAGQGMKFTQAYACPLCSPSRVSLMTGMNAARHGVTNWTLRKGKSPDQQHEIFGVPDWNLNGLSPVEGIENTCVANTLPAFLQEAGYRTIHVGKAHWGAMDTPGEDPLKLGFDVNIAGHAAGGPGSYHGEKNYSAVWRNGARIWDVPGLEKYHGKDINLSEALTREALTEMEGCVAKNEPFYLYMSHYAVHAPWEKDKRFYQKYIDQGLTDFEATLASMLESMDQSLGDILNKVEQLGIEENTIVIFMSDNGSPSQCPQNLPLRGHKVSPYEGGIRDPMIVRWPGTVEPGSATNVPVIIEDFFPSILEMAGVKNYKQAGGTVDGKSFVPLLKQKNVNATKRDFVWHFPHNYDFEPYSVIRRGDWKLIYWYKNGKSELYNIPDDIGEQNNLAEIKPQITAALKRRLGKYLKKVKATVPVDKRTNKRFNYPGES</sequence>
<dbReference type="AlphaFoldDB" id="A0A4R6GLU3"/>
<keyword evidence="6" id="KW-0106">Calcium</keyword>
<dbReference type="Pfam" id="PF00884">
    <property type="entry name" value="Sulfatase"/>
    <property type="match status" value="1"/>
</dbReference>
<comment type="similarity">
    <text evidence="2">Belongs to the sulfatase family.</text>
</comment>
<dbReference type="PANTHER" id="PTHR42693:SF42">
    <property type="entry name" value="ARYLSULFATASE G"/>
    <property type="match status" value="1"/>
</dbReference>
<dbReference type="SUPFAM" id="SSF53649">
    <property type="entry name" value="Alkaline phosphatase-like"/>
    <property type="match status" value="1"/>
</dbReference>
<evidence type="ECO:0000313" key="8">
    <source>
        <dbReference type="EMBL" id="TDN95907.1"/>
    </source>
</evidence>
<evidence type="ECO:0000313" key="9">
    <source>
        <dbReference type="Proteomes" id="UP000294848"/>
    </source>
</evidence>
<organism evidence="8 9">
    <name type="scientific">Sunxiuqinia elliptica</name>
    <dbReference type="NCBI Taxonomy" id="655355"/>
    <lineage>
        <taxon>Bacteria</taxon>
        <taxon>Pseudomonadati</taxon>
        <taxon>Bacteroidota</taxon>
        <taxon>Bacteroidia</taxon>
        <taxon>Marinilabiliales</taxon>
        <taxon>Prolixibacteraceae</taxon>
        <taxon>Sunxiuqinia</taxon>
    </lineage>
</organism>
<reference evidence="8 9" key="1">
    <citation type="submission" date="2019-03" db="EMBL/GenBank/DDBJ databases">
        <title>Freshwater and sediment microbial communities from various areas in North America, analyzing microbe dynamics in response to fracking.</title>
        <authorList>
            <person name="Lamendella R."/>
        </authorList>
    </citation>
    <scope>NUCLEOTIDE SEQUENCE [LARGE SCALE GENOMIC DNA]</scope>
    <source>
        <strain evidence="8 9">114D</strain>
    </source>
</reference>
<dbReference type="InterPro" id="IPR017850">
    <property type="entry name" value="Alkaline_phosphatase_core_sf"/>
</dbReference>
<dbReference type="RefSeq" id="WP_133467008.1">
    <property type="nucleotide sequence ID" value="NZ_SNWI01000013.1"/>
</dbReference>
<evidence type="ECO:0000256" key="2">
    <source>
        <dbReference type="ARBA" id="ARBA00008779"/>
    </source>
</evidence>
<keyword evidence="5" id="KW-0378">Hydrolase</keyword>
<feature type="domain" description="Sulfatase N-terminal" evidence="7">
    <location>
        <begin position="26"/>
        <end position="375"/>
    </location>
</feature>
<dbReference type="InterPro" id="IPR000917">
    <property type="entry name" value="Sulfatase_N"/>
</dbReference>
<dbReference type="CDD" id="cd16144">
    <property type="entry name" value="ARS_like"/>
    <property type="match status" value="1"/>
</dbReference>
<evidence type="ECO:0000256" key="6">
    <source>
        <dbReference type="ARBA" id="ARBA00022837"/>
    </source>
</evidence>
<evidence type="ECO:0000256" key="4">
    <source>
        <dbReference type="ARBA" id="ARBA00022729"/>
    </source>
</evidence>
<evidence type="ECO:0000256" key="1">
    <source>
        <dbReference type="ARBA" id="ARBA00001913"/>
    </source>
</evidence>
<proteinExistence type="inferred from homology"/>
<dbReference type="Gene3D" id="3.30.1120.10">
    <property type="match status" value="1"/>
</dbReference>
<evidence type="ECO:0000256" key="5">
    <source>
        <dbReference type="ARBA" id="ARBA00022801"/>
    </source>
</evidence>
<protein>
    <submittedName>
        <fullName evidence="8">Arylsulfatase A-like enzyme</fullName>
    </submittedName>
</protein>
<dbReference type="PANTHER" id="PTHR42693">
    <property type="entry name" value="ARYLSULFATASE FAMILY MEMBER"/>
    <property type="match status" value="1"/>
</dbReference>
<keyword evidence="3" id="KW-0479">Metal-binding</keyword>
<evidence type="ECO:0000256" key="3">
    <source>
        <dbReference type="ARBA" id="ARBA00022723"/>
    </source>
</evidence>
<dbReference type="InterPro" id="IPR050738">
    <property type="entry name" value="Sulfatase"/>
</dbReference>
<dbReference type="Proteomes" id="UP000294848">
    <property type="component" value="Unassembled WGS sequence"/>
</dbReference>
<dbReference type="OrthoDB" id="9765065at2"/>
<name>A0A4R6GLU3_9BACT</name>
<dbReference type="InterPro" id="IPR024607">
    <property type="entry name" value="Sulfatase_CS"/>
</dbReference>
<dbReference type="EMBL" id="SNWI01000013">
    <property type="protein sequence ID" value="TDN95907.1"/>
    <property type="molecule type" value="Genomic_DNA"/>
</dbReference>
<dbReference type="GO" id="GO:0046872">
    <property type="term" value="F:metal ion binding"/>
    <property type="evidence" value="ECO:0007669"/>
    <property type="project" value="UniProtKB-KW"/>
</dbReference>
<keyword evidence="4" id="KW-0732">Signal</keyword>
<dbReference type="GO" id="GO:0004065">
    <property type="term" value="F:arylsulfatase activity"/>
    <property type="evidence" value="ECO:0007669"/>
    <property type="project" value="TreeGrafter"/>
</dbReference>
<dbReference type="Gene3D" id="3.40.720.10">
    <property type="entry name" value="Alkaline Phosphatase, subunit A"/>
    <property type="match status" value="1"/>
</dbReference>
<comment type="caution">
    <text evidence="8">The sequence shown here is derived from an EMBL/GenBank/DDBJ whole genome shotgun (WGS) entry which is preliminary data.</text>
</comment>
<evidence type="ECO:0000259" key="7">
    <source>
        <dbReference type="Pfam" id="PF00884"/>
    </source>
</evidence>
<comment type="cofactor">
    <cofactor evidence="1">
        <name>Ca(2+)</name>
        <dbReference type="ChEBI" id="CHEBI:29108"/>
    </cofactor>
</comment>
<gene>
    <name evidence="8" type="ORF">DET52_113131</name>
</gene>
<accession>A0A4R6GLU3</accession>
<dbReference type="PROSITE" id="PS00523">
    <property type="entry name" value="SULFATASE_1"/>
    <property type="match status" value="1"/>
</dbReference>